<feature type="domain" description="Mycothiol-dependent maleylpyruvate isomerase metal-binding" evidence="1">
    <location>
        <begin position="14"/>
        <end position="96"/>
    </location>
</feature>
<dbReference type="InterPro" id="IPR034660">
    <property type="entry name" value="DinB/YfiT-like"/>
</dbReference>
<dbReference type="SUPFAM" id="SSF109854">
    <property type="entry name" value="DinB/YfiT-like putative metalloenzymes"/>
    <property type="match status" value="1"/>
</dbReference>
<protein>
    <submittedName>
        <fullName evidence="2">Uncharacterized protein (TIGR03083 family)</fullName>
    </submittedName>
</protein>
<dbReference type="Pfam" id="PF11716">
    <property type="entry name" value="MDMPI_N"/>
    <property type="match status" value="1"/>
</dbReference>
<dbReference type="EMBL" id="JADBEE010000001">
    <property type="protein sequence ID" value="MBE1515167.1"/>
    <property type="molecule type" value="Genomic_DNA"/>
</dbReference>
<dbReference type="NCBIfam" id="TIGR03083">
    <property type="entry name" value="maleylpyruvate isomerase family mycothiol-dependent enzyme"/>
    <property type="match status" value="1"/>
</dbReference>
<reference evidence="2 3" key="1">
    <citation type="submission" date="2020-10" db="EMBL/GenBank/DDBJ databases">
        <title>Sequencing the genomes of 1000 actinobacteria strains.</title>
        <authorList>
            <person name="Klenk H.-P."/>
        </authorList>
    </citation>
    <scope>NUCLEOTIDE SEQUENCE [LARGE SCALE GENOMIC DNA]</scope>
    <source>
        <strain evidence="2 3">DSM 15474</strain>
    </source>
</reference>
<accession>A0ABR9J836</accession>
<evidence type="ECO:0000313" key="3">
    <source>
        <dbReference type="Proteomes" id="UP000636579"/>
    </source>
</evidence>
<evidence type="ECO:0000259" key="1">
    <source>
        <dbReference type="Pfam" id="PF11716"/>
    </source>
</evidence>
<evidence type="ECO:0000313" key="2">
    <source>
        <dbReference type="EMBL" id="MBE1515167.1"/>
    </source>
</evidence>
<keyword evidence="3" id="KW-1185">Reference proteome</keyword>
<proteinExistence type="predicted"/>
<dbReference type="RefSeq" id="WP_192591823.1">
    <property type="nucleotide sequence ID" value="NZ_JADBEE010000001.1"/>
</dbReference>
<dbReference type="InterPro" id="IPR017517">
    <property type="entry name" value="Maleyloyr_isom"/>
</dbReference>
<dbReference type="Proteomes" id="UP000636579">
    <property type="component" value="Unassembled WGS sequence"/>
</dbReference>
<dbReference type="Gene3D" id="1.20.120.450">
    <property type="entry name" value="dinb family like domain"/>
    <property type="match status" value="1"/>
</dbReference>
<name>A0ABR9J836_9MICC</name>
<dbReference type="InterPro" id="IPR024344">
    <property type="entry name" value="MDMPI_metal-binding"/>
</dbReference>
<organism evidence="2 3">
    <name type="scientific">Nesterenkonia halotolerans</name>
    <dbReference type="NCBI Taxonomy" id="225325"/>
    <lineage>
        <taxon>Bacteria</taxon>
        <taxon>Bacillati</taxon>
        <taxon>Actinomycetota</taxon>
        <taxon>Actinomycetes</taxon>
        <taxon>Micrococcales</taxon>
        <taxon>Micrococcaceae</taxon>
        <taxon>Nesterenkonia</taxon>
    </lineage>
</organism>
<comment type="caution">
    <text evidence="2">The sequence shown here is derived from an EMBL/GenBank/DDBJ whole genome shotgun (WGS) entry which is preliminary data.</text>
</comment>
<sequence>MARRQDTHLWPMMAAERQALAADLASLGPAQWRHGTLCGEWNVEQVVAHLTAAASLSQWQWLCSMLGARFRPAVHNQRRLEEHLGQTPQETLNRFRAVIGSTTTPSAHLPAYLGEVLVHTQDIRWPLGLQRTPSIEALTPVAEFFSRRDFAVASRTTVRGLRLEANDGPFAGGSGPEITGSTLALVMGMAGREAYLDQLDGPGVTILQTRLDRAAS</sequence>
<gene>
    <name evidence="2" type="ORF">H4W26_001922</name>
</gene>